<gene>
    <name evidence="1" type="ORF">PYW08_015581</name>
</gene>
<keyword evidence="2" id="KW-1185">Reference proteome</keyword>
<name>A0ACC2R176_9NEOP</name>
<sequence length="138" mass="15552">MRFQTTIILCIAATAQFVLGEVWEFGENVPTSQVVSHNKGDISLLEKQRTVLLTVPECHEIDYVRVVVDNVFSNPAVYYDKLTQTVTISYKPLQISMSKYSVVVKAKPKKTCTGTPAPVKPEPRRTPYSARSLERFCL</sequence>
<proteinExistence type="predicted"/>
<comment type="caution">
    <text evidence="1">The sequence shown here is derived from an EMBL/GenBank/DDBJ whole genome shotgun (WGS) entry which is preliminary data.</text>
</comment>
<evidence type="ECO:0000313" key="2">
    <source>
        <dbReference type="Proteomes" id="UP001231649"/>
    </source>
</evidence>
<dbReference type="EMBL" id="CM056783">
    <property type="protein sequence ID" value="KAJ8727184.1"/>
    <property type="molecule type" value="Genomic_DNA"/>
</dbReference>
<dbReference type="Proteomes" id="UP001231649">
    <property type="component" value="Chromosome 7"/>
</dbReference>
<protein>
    <submittedName>
        <fullName evidence="1">Uncharacterized protein</fullName>
    </submittedName>
</protein>
<organism evidence="1 2">
    <name type="scientific">Mythimna loreyi</name>
    <dbReference type="NCBI Taxonomy" id="667449"/>
    <lineage>
        <taxon>Eukaryota</taxon>
        <taxon>Metazoa</taxon>
        <taxon>Ecdysozoa</taxon>
        <taxon>Arthropoda</taxon>
        <taxon>Hexapoda</taxon>
        <taxon>Insecta</taxon>
        <taxon>Pterygota</taxon>
        <taxon>Neoptera</taxon>
        <taxon>Endopterygota</taxon>
        <taxon>Lepidoptera</taxon>
        <taxon>Glossata</taxon>
        <taxon>Ditrysia</taxon>
        <taxon>Noctuoidea</taxon>
        <taxon>Noctuidae</taxon>
        <taxon>Noctuinae</taxon>
        <taxon>Hadenini</taxon>
        <taxon>Mythimna</taxon>
    </lineage>
</organism>
<reference evidence="1" key="1">
    <citation type="submission" date="2023-03" db="EMBL/GenBank/DDBJ databases">
        <title>Chromosome-level genomes of two armyworms, Mythimna separata and Mythimna loreyi, provide insights into the biosynthesis and reception of sex pheromones.</title>
        <authorList>
            <person name="Zhao H."/>
        </authorList>
    </citation>
    <scope>NUCLEOTIDE SEQUENCE</scope>
    <source>
        <strain evidence="1">BeijingLab</strain>
    </source>
</reference>
<evidence type="ECO:0000313" key="1">
    <source>
        <dbReference type="EMBL" id="KAJ8727184.1"/>
    </source>
</evidence>
<accession>A0ACC2R176</accession>